<dbReference type="NCBIfam" id="TIGR01844">
    <property type="entry name" value="type_I_sec_TolC"/>
    <property type="match status" value="1"/>
</dbReference>
<dbReference type="PANTHER" id="PTHR30026:SF20">
    <property type="entry name" value="OUTER MEMBRANE PROTEIN TOLC"/>
    <property type="match status" value="1"/>
</dbReference>
<keyword evidence="4" id="KW-1134">Transmembrane beta strand</keyword>
<keyword evidence="6" id="KW-0472">Membrane</keyword>
<evidence type="ECO:0000256" key="4">
    <source>
        <dbReference type="ARBA" id="ARBA00022452"/>
    </source>
</evidence>
<name>A0ABU8QYF8_9PSED</name>
<dbReference type="PANTHER" id="PTHR30026">
    <property type="entry name" value="OUTER MEMBRANE PROTEIN TOLC"/>
    <property type="match status" value="1"/>
</dbReference>
<keyword evidence="7" id="KW-0998">Cell outer membrane</keyword>
<dbReference type="InterPro" id="IPR010130">
    <property type="entry name" value="T1SS_OMP_TolC"/>
</dbReference>
<evidence type="ECO:0000256" key="6">
    <source>
        <dbReference type="ARBA" id="ARBA00023136"/>
    </source>
</evidence>
<comment type="subcellular location">
    <subcellularLocation>
        <location evidence="1">Cell outer membrane</location>
    </subcellularLocation>
</comment>
<accession>A0ABU8QYF8</accession>
<dbReference type="Pfam" id="PF02321">
    <property type="entry name" value="OEP"/>
    <property type="match status" value="2"/>
</dbReference>
<protein>
    <submittedName>
        <fullName evidence="9">TolC family outer membrane protein</fullName>
    </submittedName>
</protein>
<dbReference type="RefSeq" id="WP_186519277.1">
    <property type="nucleotide sequence ID" value="NZ_JBBHLC010000100.1"/>
</dbReference>
<evidence type="ECO:0000313" key="10">
    <source>
        <dbReference type="Proteomes" id="UP001380290"/>
    </source>
</evidence>
<evidence type="ECO:0000256" key="2">
    <source>
        <dbReference type="ARBA" id="ARBA00007613"/>
    </source>
</evidence>
<reference evidence="9 10" key="1">
    <citation type="submission" date="2024-02" db="EMBL/GenBank/DDBJ databases">
        <title>Identification of pathogenicity and growth-promoting function of Pseudomonas putida variant.</title>
        <authorList>
            <person name="Sun J."/>
        </authorList>
    </citation>
    <scope>NUCLEOTIDE SEQUENCE [LARGE SCALE GENOMIC DNA]</scope>
    <source>
        <strain evidence="9 10">A03</strain>
    </source>
</reference>
<gene>
    <name evidence="9" type="ORF">V7S98_21100</name>
</gene>
<evidence type="ECO:0000256" key="1">
    <source>
        <dbReference type="ARBA" id="ARBA00004442"/>
    </source>
</evidence>
<dbReference type="Proteomes" id="UP001380290">
    <property type="component" value="Unassembled WGS sequence"/>
</dbReference>
<keyword evidence="10" id="KW-1185">Reference proteome</keyword>
<comment type="similarity">
    <text evidence="2">Belongs to the outer membrane factor (OMF) (TC 1.B.17) family.</text>
</comment>
<dbReference type="InterPro" id="IPR051906">
    <property type="entry name" value="TolC-like"/>
</dbReference>
<dbReference type="InterPro" id="IPR003423">
    <property type="entry name" value="OMP_efflux"/>
</dbReference>
<evidence type="ECO:0000256" key="3">
    <source>
        <dbReference type="ARBA" id="ARBA00022448"/>
    </source>
</evidence>
<evidence type="ECO:0000256" key="7">
    <source>
        <dbReference type="ARBA" id="ARBA00023237"/>
    </source>
</evidence>
<organism evidence="9 10">
    <name type="scientific">Pseudomonas farsensis</name>
    <dbReference type="NCBI Taxonomy" id="2745492"/>
    <lineage>
        <taxon>Bacteria</taxon>
        <taxon>Pseudomonadati</taxon>
        <taxon>Pseudomonadota</taxon>
        <taxon>Gammaproteobacteria</taxon>
        <taxon>Pseudomonadales</taxon>
        <taxon>Pseudomonadaceae</taxon>
        <taxon>Pseudomonas</taxon>
    </lineage>
</organism>
<keyword evidence="5" id="KW-0812">Transmembrane</keyword>
<dbReference type="Gene3D" id="1.20.1600.10">
    <property type="entry name" value="Outer membrane efflux proteins (OEP)"/>
    <property type="match status" value="1"/>
</dbReference>
<dbReference type="EMBL" id="JBBHLC010000100">
    <property type="protein sequence ID" value="MEJ5865720.1"/>
    <property type="molecule type" value="Genomic_DNA"/>
</dbReference>
<dbReference type="SUPFAM" id="SSF56954">
    <property type="entry name" value="Outer membrane efflux proteins (OEP)"/>
    <property type="match status" value="1"/>
</dbReference>
<proteinExistence type="inferred from homology"/>
<evidence type="ECO:0000313" key="9">
    <source>
        <dbReference type="EMBL" id="MEJ5865720.1"/>
    </source>
</evidence>
<comment type="caution">
    <text evidence="9">The sequence shown here is derived from an EMBL/GenBank/DDBJ whole genome shotgun (WGS) entry which is preliminary data.</text>
</comment>
<evidence type="ECO:0000256" key="5">
    <source>
        <dbReference type="ARBA" id="ARBA00022692"/>
    </source>
</evidence>
<sequence>MSLHALALHAFVAAGLIHSPLLLADPSRADLLAVYHQAAGQDAHLSAARHQFQALQERVPQARAGLLPSLSAGASFETTRLQRDEPAFARTRGGSVYQASLNQPLLRLDRWHALKAAQAGAAQASLELAAKEQALILQAAQAYFATLRALDALAAATAEARALKRQQQQAQGRLANGAANLTDVLDAQAAYDTASANHNVAQRNVADAFEALNRLTQQGYSRIAGFAHPLPVQPPTPADATTWVNQAVQGNLSLLASSHAVEVAAHTRRQRQAGHAPTLDAIASYRQGDNDRFGYSNPTDFGSNGYRGRMAQATLGLELNIPLFSGGLARSQVREASQRLAQSEDEHENRRREVVLQTRNLHRAVSAHVQQVAARQQSIRSSHASLKANQMGLALGSRNTADVLNAERQLYRAVREYNDARYDYIVDSLKLKQAAGSLAPEDLIHLARHLSGDYDPDRDFLPPGSRTQPPATG</sequence>
<evidence type="ECO:0000256" key="8">
    <source>
        <dbReference type="SAM" id="MobiDB-lite"/>
    </source>
</evidence>
<keyword evidence="3" id="KW-0813">Transport</keyword>
<feature type="region of interest" description="Disordered" evidence="8">
    <location>
        <begin position="454"/>
        <end position="473"/>
    </location>
</feature>